<dbReference type="FunFam" id="1.10.10.60:FF:000001">
    <property type="entry name" value="MYB-related transcription factor"/>
    <property type="match status" value="1"/>
</dbReference>
<dbReference type="Proteomes" id="UP000012960">
    <property type="component" value="Unplaced"/>
</dbReference>
<dbReference type="AlphaFoldDB" id="A0A804JCJ1"/>
<feature type="compositionally biased region" description="Polar residues" evidence="7">
    <location>
        <begin position="166"/>
        <end position="185"/>
    </location>
</feature>
<feature type="domain" description="Myb-like" evidence="8">
    <location>
        <begin position="9"/>
        <end position="61"/>
    </location>
</feature>
<evidence type="ECO:0000259" key="8">
    <source>
        <dbReference type="PROSITE" id="PS50090"/>
    </source>
</evidence>
<feature type="domain" description="Myb-like" evidence="8">
    <location>
        <begin position="62"/>
        <end position="112"/>
    </location>
</feature>
<evidence type="ECO:0000313" key="12">
    <source>
        <dbReference type="Proteomes" id="UP000012960"/>
    </source>
</evidence>
<dbReference type="CDD" id="cd00167">
    <property type="entry name" value="SANT"/>
    <property type="match status" value="2"/>
</dbReference>
<dbReference type="PROSITE" id="PS50090">
    <property type="entry name" value="MYB_LIKE"/>
    <property type="match status" value="2"/>
</dbReference>
<feature type="domain" description="HTH myb-type" evidence="9">
    <location>
        <begin position="9"/>
        <end position="61"/>
    </location>
</feature>
<evidence type="ECO:0000256" key="7">
    <source>
        <dbReference type="SAM" id="MobiDB-lite"/>
    </source>
</evidence>
<dbReference type="InParanoid" id="A0A804JCJ1"/>
<keyword evidence="5" id="KW-0804">Transcription</keyword>
<keyword evidence="4" id="KW-0238">DNA-binding</keyword>
<proteinExistence type="predicted"/>
<dbReference type="OMA" id="QFSCNTT"/>
<keyword evidence="3" id="KW-0805">Transcription regulation</keyword>
<dbReference type="EMBL" id="HG996471">
    <property type="protein sequence ID" value="CAG1845263.1"/>
    <property type="molecule type" value="Genomic_DNA"/>
</dbReference>
<dbReference type="OrthoDB" id="2143914at2759"/>
<reference evidence="10" key="1">
    <citation type="submission" date="2021-03" db="EMBL/GenBank/DDBJ databases">
        <authorList>
            <consortium name="Genoscope - CEA"/>
            <person name="William W."/>
        </authorList>
    </citation>
    <scope>NUCLEOTIDE SEQUENCE</scope>
    <source>
        <strain evidence="10">Doubled-haploid Pahang</strain>
    </source>
</reference>
<dbReference type="InterPro" id="IPR015495">
    <property type="entry name" value="Myb_TF_plants"/>
</dbReference>
<gene>
    <name evidence="10" type="ORF">GSMUA_150580.1</name>
</gene>
<protein>
    <submittedName>
        <fullName evidence="10">(wild Malaysian banana) hypothetical protein</fullName>
    </submittedName>
</protein>
<feature type="domain" description="HTH myb-type" evidence="9">
    <location>
        <begin position="62"/>
        <end position="116"/>
    </location>
</feature>
<dbReference type="GO" id="GO:0009733">
    <property type="term" value="P:response to auxin"/>
    <property type="evidence" value="ECO:0000318"/>
    <property type="project" value="GO_Central"/>
</dbReference>
<dbReference type="Gramene" id="Ma06_t04370.1">
    <property type="protein sequence ID" value="Ma06_p04370.1"/>
    <property type="gene ID" value="Ma06_g04370"/>
</dbReference>
<dbReference type="GO" id="GO:0003677">
    <property type="term" value="F:DNA binding"/>
    <property type="evidence" value="ECO:0007669"/>
    <property type="project" value="UniProtKB-KW"/>
</dbReference>
<dbReference type="FunCoup" id="A0A804JCJ1">
    <property type="interactions" value="630"/>
</dbReference>
<dbReference type="InterPro" id="IPR009057">
    <property type="entry name" value="Homeodomain-like_sf"/>
</dbReference>
<keyword evidence="2" id="KW-0677">Repeat</keyword>
<dbReference type="PANTHER" id="PTHR10641:SF1356">
    <property type="entry name" value="OS07G0484700 PROTEIN"/>
    <property type="match status" value="1"/>
</dbReference>
<accession>A0A804JCJ1</accession>
<sequence>MGRSPCCDKVGVKKGPWTPEEDLMLVSYIQQHGPGNWKAAPTQTGLMRCSKSCRLRWTNYLRPGIKRGNFTEQEEKLIVHLQALLGNRWAAIASYLPKRTDNDIKNHWNTHLKKKLRTAPDHLEANLNKDAFSIHQPVSKGQWEKKLQTDINVAKQALGEALSLKEPTSPSGFSSPVPSTTSYASSTENISRLLGEWMKNPPKKRTLGTEPATVADSNDHNNKTTVLAEKLNSLLSDIESSASMVSESEHLPLLETWLFDESLGQGNAALVEMPLDYTAELF</sequence>
<evidence type="ECO:0000259" key="9">
    <source>
        <dbReference type="PROSITE" id="PS51294"/>
    </source>
</evidence>
<dbReference type="InterPro" id="IPR001005">
    <property type="entry name" value="SANT/Myb"/>
</dbReference>
<dbReference type="SUPFAM" id="SSF46689">
    <property type="entry name" value="Homeodomain-like"/>
    <property type="match status" value="1"/>
</dbReference>
<dbReference type="InterPro" id="IPR017930">
    <property type="entry name" value="Myb_dom"/>
</dbReference>
<dbReference type="PANTHER" id="PTHR10641">
    <property type="entry name" value="MYB FAMILY TRANSCRIPTION FACTOR"/>
    <property type="match status" value="1"/>
</dbReference>
<evidence type="ECO:0000256" key="2">
    <source>
        <dbReference type="ARBA" id="ARBA00022737"/>
    </source>
</evidence>
<dbReference type="Gene3D" id="1.10.10.60">
    <property type="entry name" value="Homeodomain-like"/>
    <property type="match status" value="2"/>
</dbReference>
<evidence type="ECO:0000313" key="10">
    <source>
        <dbReference type="EMBL" id="CAG1845263.1"/>
    </source>
</evidence>
<feature type="region of interest" description="Disordered" evidence="7">
    <location>
        <begin position="199"/>
        <end position="221"/>
    </location>
</feature>
<reference evidence="11" key="2">
    <citation type="submission" date="2021-05" db="UniProtKB">
        <authorList>
            <consortium name="EnsemblPlants"/>
        </authorList>
    </citation>
    <scope>IDENTIFICATION</scope>
    <source>
        <strain evidence="11">subsp. malaccensis</strain>
    </source>
</reference>
<evidence type="ECO:0000256" key="5">
    <source>
        <dbReference type="ARBA" id="ARBA00023163"/>
    </source>
</evidence>
<organism evidence="11 12">
    <name type="scientific">Musa acuminata subsp. malaccensis</name>
    <name type="common">Wild banana</name>
    <name type="synonym">Musa malaccensis</name>
    <dbReference type="NCBI Taxonomy" id="214687"/>
    <lineage>
        <taxon>Eukaryota</taxon>
        <taxon>Viridiplantae</taxon>
        <taxon>Streptophyta</taxon>
        <taxon>Embryophyta</taxon>
        <taxon>Tracheophyta</taxon>
        <taxon>Spermatophyta</taxon>
        <taxon>Magnoliopsida</taxon>
        <taxon>Liliopsida</taxon>
        <taxon>Zingiberales</taxon>
        <taxon>Musaceae</taxon>
        <taxon>Musa</taxon>
    </lineage>
</organism>
<comment type="subcellular location">
    <subcellularLocation>
        <location evidence="1">Nucleus</location>
    </subcellularLocation>
</comment>
<dbReference type="SMART" id="SM00717">
    <property type="entry name" value="SANT"/>
    <property type="match status" value="2"/>
</dbReference>
<evidence type="ECO:0000313" key="11">
    <source>
        <dbReference type="EnsemblPlants" id="Ma06_p04370.1"/>
    </source>
</evidence>
<feature type="region of interest" description="Disordered" evidence="7">
    <location>
        <begin position="164"/>
        <end position="185"/>
    </location>
</feature>
<dbReference type="EnsemblPlants" id="Ma06_t04370.1">
    <property type="protein sequence ID" value="Ma06_p04370.1"/>
    <property type="gene ID" value="Ma06_g04370"/>
</dbReference>
<evidence type="ECO:0000256" key="4">
    <source>
        <dbReference type="ARBA" id="ARBA00023125"/>
    </source>
</evidence>
<dbReference type="GO" id="GO:0005634">
    <property type="term" value="C:nucleus"/>
    <property type="evidence" value="ECO:0007669"/>
    <property type="project" value="UniProtKB-SubCell"/>
</dbReference>
<keyword evidence="6" id="KW-0539">Nucleus</keyword>
<keyword evidence="12" id="KW-1185">Reference proteome</keyword>
<dbReference type="Pfam" id="PF00249">
    <property type="entry name" value="Myb_DNA-binding"/>
    <property type="match status" value="2"/>
</dbReference>
<evidence type="ECO:0000256" key="3">
    <source>
        <dbReference type="ARBA" id="ARBA00023015"/>
    </source>
</evidence>
<dbReference type="PROSITE" id="PS51294">
    <property type="entry name" value="HTH_MYB"/>
    <property type="match status" value="2"/>
</dbReference>
<evidence type="ECO:0000256" key="1">
    <source>
        <dbReference type="ARBA" id="ARBA00004123"/>
    </source>
</evidence>
<name>A0A804JCJ1_MUSAM</name>
<evidence type="ECO:0000256" key="6">
    <source>
        <dbReference type="ARBA" id="ARBA00023242"/>
    </source>
</evidence>